<sequence>MFASILALLPFALLAVADSGQCNTGEISCCNNSTSYDSNAAQKAFEQVGLVDVAAVVDAFVGLECSGISVVGTSSGCEANQEPLCCEDNSYNGLVNLGCTPINVVL</sequence>
<name>A0A0C9ZII0_9AGAM</name>
<dbReference type="EMBL" id="KN835467">
    <property type="protein sequence ID" value="KIK37230.1"/>
    <property type="molecule type" value="Genomic_DNA"/>
</dbReference>
<dbReference type="GO" id="GO:0005199">
    <property type="term" value="F:structural constituent of cell wall"/>
    <property type="evidence" value="ECO:0007669"/>
    <property type="project" value="InterPro"/>
</dbReference>
<feature type="chain" id="PRO_5013988470" description="Hydrophobin" evidence="6">
    <location>
        <begin position="20"/>
        <end position="106"/>
    </location>
</feature>
<dbReference type="OrthoDB" id="4225815at2759"/>
<dbReference type="InterPro" id="IPR001338">
    <property type="entry name" value="Class_I_Hydrophobin"/>
</dbReference>
<protein>
    <recommendedName>
        <fullName evidence="6">Hydrophobin</fullName>
    </recommendedName>
</protein>
<evidence type="ECO:0000313" key="8">
    <source>
        <dbReference type="Proteomes" id="UP000054485"/>
    </source>
</evidence>
<evidence type="ECO:0000256" key="3">
    <source>
        <dbReference type="ARBA" id="ARBA00022512"/>
    </source>
</evidence>
<keyword evidence="3 6" id="KW-0134">Cell wall</keyword>
<dbReference type="CDD" id="cd23507">
    <property type="entry name" value="hydrophobin_I"/>
    <property type="match status" value="1"/>
</dbReference>
<dbReference type="GO" id="GO:0009277">
    <property type="term" value="C:fungal-type cell wall"/>
    <property type="evidence" value="ECO:0007669"/>
    <property type="project" value="InterPro"/>
</dbReference>
<evidence type="ECO:0000256" key="5">
    <source>
        <dbReference type="ARBA" id="ARBA00023157"/>
    </source>
</evidence>
<comment type="similarity">
    <text evidence="2 6">Belongs to the fungal hydrophobin family.</text>
</comment>
<keyword evidence="5 6" id="KW-1015">Disulfide bond</keyword>
<keyword evidence="6" id="KW-0732">Signal</keyword>
<evidence type="ECO:0000256" key="1">
    <source>
        <dbReference type="ARBA" id="ARBA00004191"/>
    </source>
</evidence>
<evidence type="ECO:0000256" key="4">
    <source>
        <dbReference type="ARBA" id="ARBA00022525"/>
    </source>
</evidence>
<evidence type="ECO:0000256" key="2">
    <source>
        <dbReference type="ARBA" id="ARBA00010446"/>
    </source>
</evidence>
<dbReference type="SMART" id="SM00075">
    <property type="entry name" value="HYDRO"/>
    <property type="match status" value="1"/>
</dbReference>
<dbReference type="Proteomes" id="UP000054485">
    <property type="component" value="Unassembled WGS sequence"/>
</dbReference>
<accession>A0A0C9ZII0</accession>
<evidence type="ECO:0000256" key="6">
    <source>
        <dbReference type="RuleBase" id="RU365009"/>
    </source>
</evidence>
<dbReference type="HOGENOM" id="CLU_105134_2_0_1"/>
<proteinExistence type="inferred from homology"/>
<keyword evidence="8" id="KW-1185">Reference proteome</keyword>
<reference evidence="8" key="2">
    <citation type="submission" date="2015-01" db="EMBL/GenBank/DDBJ databases">
        <title>Evolutionary Origins and Diversification of the Mycorrhizal Mutualists.</title>
        <authorList>
            <consortium name="DOE Joint Genome Institute"/>
            <consortium name="Mycorrhizal Genomics Consortium"/>
            <person name="Kohler A."/>
            <person name="Kuo A."/>
            <person name="Nagy L.G."/>
            <person name="Floudas D."/>
            <person name="Copeland A."/>
            <person name="Barry K.W."/>
            <person name="Cichocki N."/>
            <person name="Veneault-Fourrey C."/>
            <person name="LaButti K."/>
            <person name="Lindquist E.A."/>
            <person name="Lipzen A."/>
            <person name="Lundell T."/>
            <person name="Morin E."/>
            <person name="Murat C."/>
            <person name="Riley R."/>
            <person name="Ohm R."/>
            <person name="Sun H."/>
            <person name="Tunlid A."/>
            <person name="Henrissat B."/>
            <person name="Grigoriev I.V."/>
            <person name="Hibbett D.S."/>
            <person name="Martin F."/>
        </authorList>
    </citation>
    <scope>NUCLEOTIDE SEQUENCE [LARGE SCALE GENOMIC DNA]</scope>
    <source>
        <strain evidence="8">UH-Slu-Lm8-n1</strain>
    </source>
</reference>
<feature type="signal peptide" evidence="6">
    <location>
        <begin position="1"/>
        <end position="19"/>
    </location>
</feature>
<gene>
    <name evidence="7" type="primary">HydSl9</name>
    <name evidence="7" type="ORF">CY34DRAFT_810516</name>
</gene>
<evidence type="ECO:0000313" key="7">
    <source>
        <dbReference type="EMBL" id="KIK37230.1"/>
    </source>
</evidence>
<organism evidence="7 8">
    <name type="scientific">Suillus luteus UH-Slu-Lm8-n1</name>
    <dbReference type="NCBI Taxonomy" id="930992"/>
    <lineage>
        <taxon>Eukaryota</taxon>
        <taxon>Fungi</taxon>
        <taxon>Dikarya</taxon>
        <taxon>Basidiomycota</taxon>
        <taxon>Agaricomycotina</taxon>
        <taxon>Agaricomycetes</taxon>
        <taxon>Agaricomycetidae</taxon>
        <taxon>Boletales</taxon>
        <taxon>Suillineae</taxon>
        <taxon>Suillaceae</taxon>
        <taxon>Suillus</taxon>
    </lineage>
</organism>
<dbReference type="Pfam" id="PF01185">
    <property type="entry name" value="Hydrophobin"/>
    <property type="match status" value="1"/>
</dbReference>
<dbReference type="AlphaFoldDB" id="A0A0C9ZII0"/>
<dbReference type="InParanoid" id="A0A0C9ZII0"/>
<dbReference type="STRING" id="930992.A0A0C9ZII0"/>
<keyword evidence="4 6" id="KW-0964">Secreted</keyword>
<reference evidence="7 8" key="1">
    <citation type="submission" date="2014-04" db="EMBL/GenBank/DDBJ databases">
        <authorList>
            <consortium name="DOE Joint Genome Institute"/>
            <person name="Kuo A."/>
            <person name="Ruytinx J."/>
            <person name="Rineau F."/>
            <person name="Colpaert J."/>
            <person name="Kohler A."/>
            <person name="Nagy L.G."/>
            <person name="Floudas D."/>
            <person name="Copeland A."/>
            <person name="Barry K.W."/>
            <person name="Cichocki N."/>
            <person name="Veneault-Fourrey C."/>
            <person name="LaButti K."/>
            <person name="Lindquist E.A."/>
            <person name="Lipzen A."/>
            <person name="Lundell T."/>
            <person name="Morin E."/>
            <person name="Murat C."/>
            <person name="Sun H."/>
            <person name="Tunlid A."/>
            <person name="Henrissat B."/>
            <person name="Grigoriev I.V."/>
            <person name="Hibbett D.S."/>
            <person name="Martin F."/>
            <person name="Nordberg H.P."/>
            <person name="Cantor M.N."/>
            <person name="Hua S.X."/>
        </authorList>
    </citation>
    <scope>NUCLEOTIDE SEQUENCE [LARGE SCALE GENOMIC DNA]</scope>
    <source>
        <strain evidence="7 8">UH-Slu-Lm8-n1</strain>
    </source>
</reference>
<comment type="subcellular location">
    <subcellularLocation>
        <location evidence="1 6">Secreted</location>
        <location evidence="1 6">Cell wall</location>
    </subcellularLocation>
</comment>